<dbReference type="Proteomes" id="UP000830671">
    <property type="component" value="Chromosome 9"/>
</dbReference>
<name>A0A9Q8T7M5_9PEZI</name>
<dbReference type="KEGG" id="clup:CLUP02_15938"/>
<reference evidence="1" key="1">
    <citation type="journal article" date="2021" name="Mol. Plant Microbe Interact.">
        <title>Complete Genome Sequence of the Plant-Pathogenic Fungus Colletotrichum lupini.</title>
        <authorList>
            <person name="Baroncelli R."/>
            <person name="Pensec F."/>
            <person name="Da Lio D."/>
            <person name="Boufleur T."/>
            <person name="Vicente I."/>
            <person name="Sarrocco S."/>
            <person name="Picot A."/>
            <person name="Baraldi E."/>
            <person name="Sukno S."/>
            <person name="Thon M."/>
            <person name="Le Floch G."/>
        </authorList>
    </citation>
    <scope>NUCLEOTIDE SEQUENCE</scope>
    <source>
        <strain evidence="1">IMI 504893</strain>
    </source>
</reference>
<dbReference type="RefSeq" id="XP_049152009.1">
    <property type="nucleotide sequence ID" value="XM_049294862.1"/>
</dbReference>
<evidence type="ECO:0000313" key="2">
    <source>
        <dbReference type="Proteomes" id="UP000830671"/>
    </source>
</evidence>
<evidence type="ECO:0000313" key="1">
    <source>
        <dbReference type="EMBL" id="UQC90408.1"/>
    </source>
</evidence>
<gene>
    <name evidence="1" type="ORF">CLUP02_15938</name>
</gene>
<dbReference type="AlphaFoldDB" id="A0A9Q8T7M5"/>
<dbReference type="EMBL" id="CP019481">
    <property type="protein sequence ID" value="UQC90408.1"/>
    <property type="molecule type" value="Genomic_DNA"/>
</dbReference>
<protein>
    <submittedName>
        <fullName evidence="1">Uncharacterized protein</fullName>
    </submittedName>
</protein>
<proteinExistence type="predicted"/>
<dbReference type="GeneID" id="73349872"/>
<sequence length="248" mass="28245">MSSIMLNCKTTQHQDCSICFSNPAKMPMVLGIPRVAHKVSPIKYRDDYQHQFVRRNLYRRGHPLFQNQSEIMYMYEWALIVSLGLLGPSGSCNEEETMLTPRAWNRSTAEFHPNSAMELPRWDSMPARLVYVTRLWTVFLPFSPLIGVQTAESWQSVNIGSWGQFGRPQDPRVNIPQPFRDTERPLGTSCIIAHSGLALFISGQPFEKGRTSMLRGHKEKQMGTLKVLAMPANTADTRISNQFDILSK</sequence>
<keyword evidence="2" id="KW-1185">Reference proteome</keyword>
<organism evidence="1 2">
    <name type="scientific">Colletotrichum lupini</name>
    <dbReference type="NCBI Taxonomy" id="145971"/>
    <lineage>
        <taxon>Eukaryota</taxon>
        <taxon>Fungi</taxon>
        <taxon>Dikarya</taxon>
        <taxon>Ascomycota</taxon>
        <taxon>Pezizomycotina</taxon>
        <taxon>Sordariomycetes</taxon>
        <taxon>Hypocreomycetidae</taxon>
        <taxon>Glomerellales</taxon>
        <taxon>Glomerellaceae</taxon>
        <taxon>Colletotrichum</taxon>
        <taxon>Colletotrichum acutatum species complex</taxon>
    </lineage>
</organism>
<accession>A0A9Q8T7M5</accession>